<dbReference type="InterPro" id="IPR036942">
    <property type="entry name" value="Beta-barrel_TonB_sf"/>
</dbReference>
<protein>
    <submittedName>
        <fullName evidence="5">TonB-dependent receptor</fullName>
    </submittedName>
</protein>
<dbReference type="SUPFAM" id="SSF56935">
    <property type="entry name" value="Porins"/>
    <property type="match status" value="1"/>
</dbReference>
<comment type="subcellular location">
    <subcellularLocation>
        <location evidence="1">Cell outer membrane</location>
    </subcellularLocation>
</comment>
<evidence type="ECO:0000259" key="4">
    <source>
        <dbReference type="Pfam" id="PF00593"/>
    </source>
</evidence>
<name>A0A6B1F6T8_9SYNE</name>
<feature type="domain" description="TonB-dependent receptor-like beta-barrel" evidence="4">
    <location>
        <begin position="333"/>
        <end position="782"/>
    </location>
</feature>
<proteinExistence type="predicted"/>
<keyword evidence="2" id="KW-0472">Membrane</keyword>
<dbReference type="PANTHER" id="PTHR47234">
    <property type="match status" value="1"/>
</dbReference>
<dbReference type="InterPro" id="IPR000531">
    <property type="entry name" value="Beta-barrel_TonB"/>
</dbReference>
<dbReference type="Pfam" id="PF00593">
    <property type="entry name" value="TonB_dep_Rec_b-barrel"/>
    <property type="match status" value="1"/>
</dbReference>
<keyword evidence="3" id="KW-0998">Cell outer membrane</keyword>
<evidence type="ECO:0000256" key="2">
    <source>
        <dbReference type="ARBA" id="ARBA00023136"/>
    </source>
</evidence>
<dbReference type="Gene3D" id="2.170.130.10">
    <property type="entry name" value="TonB-dependent receptor, plug domain"/>
    <property type="match status" value="1"/>
</dbReference>
<dbReference type="EMBL" id="VYDO01000285">
    <property type="protein sequence ID" value="MYG39080.1"/>
    <property type="molecule type" value="Genomic_DNA"/>
</dbReference>
<evidence type="ECO:0000256" key="1">
    <source>
        <dbReference type="ARBA" id="ARBA00004442"/>
    </source>
</evidence>
<dbReference type="InterPro" id="IPR037066">
    <property type="entry name" value="Plug_dom_sf"/>
</dbReference>
<gene>
    <name evidence="5" type="ORF">F4162_09050</name>
</gene>
<dbReference type="Gene3D" id="2.40.170.20">
    <property type="entry name" value="TonB-dependent receptor, beta-barrel domain"/>
    <property type="match status" value="1"/>
</dbReference>
<organism evidence="5">
    <name type="scientific">Synechococcus sp. SB0676_bin_10</name>
    <dbReference type="NCBI Taxonomy" id="2604869"/>
    <lineage>
        <taxon>Bacteria</taxon>
        <taxon>Bacillati</taxon>
        <taxon>Cyanobacteriota</taxon>
        <taxon>Cyanophyceae</taxon>
        <taxon>Synechococcales</taxon>
        <taxon>Synechococcaceae</taxon>
        <taxon>Synechococcus</taxon>
    </lineage>
</organism>
<keyword evidence="5" id="KW-0675">Receptor</keyword>
<evidence type="ECO:0000313" key="5">
    <source>
        <dbReference type="EMBL" id="MYG39080.1"/>
    </source>
</evidence>
<reference evidence="5" key="1">
    <citation type="submission" date="2019-09" db="EMBL/GenBank/DDBJ databases">
        <title>Characterisation of the sponge microbiome using genome-centric metagenomics.</title>
        <authorList>
            <person name="Engelberts J.P."/>
            <person name="Robbins S.J."/>
            <person name="De Goeij J.M."/>
            <person name="Aranda M."/>
            <person name="Bell S.C."/>
            <person name="Webster N.S."/>
        </authorList>
    </citation>
    <scope>NUCLEOTIDE SEQUENCE</scope>
    <source>
        <strain evidence="5">SB0676_bin_10</strain>
    </source>
</reference>
<comment type="caution">
    <text evidence="5">The sequence shown here is derived from an EMBL/GenBank/DDBJ whole genome shotgun (WGS) entry which is preliminary data.</text>
</comment>
<sequence length="817" mass="88747">MAFATAAGPVMAQPGAGTNAPIEGSDYASNEQLQPVAVITREDIETSGLTTLDELISDRSNYNDFGLYRPLSLGYRILVNGRYPAGALDLLPLSAVEHIEILNNNTATLNDGVADPGTINIVLRRDYEGFEVAALGGLPQASSGATGQASLLWGGGVGSGHLVVGVDSLHKGEIPGADRDYSRAKWSTGGHFADTAGVSVGGNTVFFRDRDDEDRTVVRARALGPCPPSLGYTGVLSNPAGASGEGCGFAYGNIWWNTERFKGKGVFTNFDYPLGDAASLYIDGRLAWADTTFRYAPSVGRFTIENPSEELLEAVGLDPDDGRTLTVSHRFVGHGNRDWTTDINEHDVTVGFQGKLKDNVRWDLSVNRYRHEEQETGNTFVSEDLAIEAIKKREYDLMNPRSTDPDHQAAIRRMALSMDRDEVVDITTVKAALQGTGFSLPGGNLQWTFGFEVENREEKDIMKHKDSDGKIYPLEDVLGSGGISYEGRRSRKSGFAEVQFPPLPDWTILLAAQLDDHDDVESTHALTVASTWRVNDMVMLHGSYQKGSSPPSLSDLHSMDAVTYPDICDTKIYTGPLTACDQTQIKTIYGSNSDLKPSKSKTWSLGGTAELGHLSLAAGWFRVESSDLPAWTAAQSIVDMEAQQGSSTLVTRQGGVITEIQNPLVNTGESRVSGFSLSGHADWNTDIVDPGLDVHWAYITESEYKVDGMVQPGDFPRHRVHATLRMSRGNVTAGWHTRTISGYDNNLGTGKFDPWVGHDLTLELRDVFDMEGLALQGGVLNLTNRGPSVDSGDPGNADTRLDSIRGRTFFLRAKLSW</sequence>
<evidence type="ECO:0000256" key="3">
    <source>
        <dbReference type="ARBA" id="ARBA00023237"/>
    </source>
</evidence>
<dbReference type="AlphaFoldDB" id="A0A6B1F6T8"/>
<dbReference type="GO" id="GO:0009279">
    <property type="term" value="C:cell outer membrane"/>
    <property type="evidence" value="ECO:0007669"/>
    <property type="project" value="UniProtKB-SubCell"/>
</dbReference>
<dbReference type="PANTHER" id="PTHR47234:SF1">
    <property type="entry name" value="TONB-DEPENDENT RECEPTOR"/>
    <property type="match status" value="1"/>
</dbReference>
<accession>A0A6B1F6T8</accession>